<feature type="domain" description="HTH gntR-type" evidence="4">
    <location>
        <begin position="16"/>
        <end position="84"/>
    </location>
</feature>
<keyword evidence="1" id="KW-0805">Transcription regulation</keyword>
<dbReference type="GO" id="GO:0003677">
    <property type="term" value="F:DNA binding"/>
    <property type="evidence" value="ECO:0007669"/>
    <property type="project" value="UniProtKB-KW"/>
</dbReference>
<dbReference type="SMART" id="SM00345">
    <property type="entry name" value="HTH_GNTR"/>
    <property type="match status" value="1"/>
</dbReference>
<dbReference type="InterPro" id="IPR011663">
    <property type="entry name" value="UTRA"/>
</dbReference>
<evidence type="ECO:0000259" key="4">
    <source>
        <dbReference type="PROSITE" id="PS50949"/>
    </source>
</evidence>
<keyword evidence="3" id="KW-0804">Transcription</keyword>
<name>A0A2U1UXF9_9PROT</name>
<protein>
    <submittedName>
        <fullName evidence="5">GntR family transcriptional regulator</fullName>
    </submittedName>
</protein>
<dbReference type="InterPro" id="IPR036388">
    <property type="entry name" value="WH-like_DNA-bd_sf"/>
</dbReference>
<keyword evidence="6" id="KW-1185">Reference proteome</keyword>
<dbReference type="Gene3D" id="3.40.1410.10">
    <property type="entry name" value="Chorismate lyase-like"/>
    <property type="match status" value="1"/>
</dbReference>
<keyword evidence="2" id="KW-0238">DNA-binding</keyword>
<dbReference type="InterPro" id="IPR050679">
    <property type="entry name" value="Bact_HTH_transcr_reg"/>
</dbReference>
<dbReference type="GO" id="GO:0003700">
    <property type="term" value="F:DNA-binding transcription factor activity"/>
    <property type="evidence" value="ECO:0007669"/>
    <property type="project" value="InterPro"/>
</dbReference>
<dbReference type="CDD" id="cd07377">
    <property type="entry name" value="WHTH_GntR"/>
    <property type="match status" value="1"/>
</dbReference>
<evidence type="ECO:0000256" key="3">
    <source>
        <dbReference type="ARBA" id="ARBA00023163"/>
    </source>
</evidence>
<dbReference type="PROSITE" id="PS50949">
    <property type="entry name" value="HTH_GNTR"/>
    <property type="match status" value="1"/>
</dbReference>
<dbReference type="InterPro" id="IPR000524">
    <property type="entry name" value="Tscrpt_reg_HTH_GntR"/>
</dbReference>
<dbReference type="PANTHER" id="PTHR44846">
    <property type="entry name" value="MANNOSYL-D-GLYCERATE TRANSPORT/METABOLISM SYSTEM REPRESSOR MNGR-RELATED"/>
    <property type="match status" value="1"/>
</dbReference>
<dbReference type="InterPro" id="IPR036390">
    <property type="entry name" value="WH_DNA-bd_sf"/>
</dbReference>
<gene>
    <name evidence="5" type="ORF">CR165_23610</name>
</gene>
<dbReference type="SUPFAM" id="SSF64288">
    <property type="entry name" value="Chorismate lyase-like"/>
    <property type="match status" value="1"/>
</dbReference>
<evidence type="ECO:0000256" key="1">
    <source>
        <dbReference type="ARBA" id="ARBA00023015"/>
    </source>
</evidence>
<dbReference type="SUPFAM" id="SSF46785">
    <property type="entry name" value="Winged helix' DNA-binding domain"/>
    <property type="match status" value="1"/>
</dbReference>
<proteinExistence type="predicted"/>
<organism evidence="5 6">
    <name type="scientific">Teichococcus aestuarii</name>
    <dbReference type="NCBI Taxonomy" id="568898"/>
    <lineage>
        <taxon>Bacteria</taxon>
        <taxon>Pseudomonadati</taxon>
        <taxon>Pseudomonadota</taxon>
        <taxon>Alphaproteobacteria</taxon>
        <taxon>Acetobacterales</taxon>
        <taxon>Roseomonadaceae</taxon>
        <taxon>Roseomonas</taxon>
    </lineage>
</organism>
<dbReference type="Pfam" id="PF00392">
    <property type="entry name" value="GntR"/>
    <property type="match status" value="1"/>
</dbReference>
<dbReference type="AlphaFoldDB" id="A0A2U1UXF9"/>
<dbReference type="InterPro" id="IPR028978">
    <property type="entry name" value="Chorismate_lyase_/UTRA_dom_sf"/>
</dbReference>
<dbReference type="PANTHER" id="PTHR44846:SF17">
    <property type="entry name" value="GNTR-FAMILY TRANSCRIPTIONAL REGULATOR"/>
    <property type="match status" value="1"/>
</dbReference>
<dbReference type="SMART" id="SM00866">
    <property type="entry name" value="UTRA"/>
    <property type="match status" value="1"/>
</dbReference>
<comment type="caution">
    <text evidence="5">The sequence shown here is derived from an EMBL/GenBank/DDBJ whole genome shotgun (WGS) entry which is preliminary data.</text>
</comment>
<dbReference type="PRINTS" id="PR00035">
    <property type="entry name" value="HTHGNTR"/>
</dbReference>
<dbReference type="GO" id="GO:0045892">
    <property type="term" value="P:negative regulation of DNA-templated transcription"/>
    <property type="evidence" value="ECO:0007669"/>
    <property type="project" value="TreeGrafter"/>
</dbReference>
<accession>A0A2U1UXF9</accession>
<evidence type="ECO:0000256" key="2">
    <source>
        <dbReference type="ARBA" id="ARBA00023125"/>
    </source>
</evidence>
<reference evidence="6" key="1">
    <citation type="submission" date="2017-10" db="EMBL/GenBank/DDBJ databases">
        <authorList>
            <person name="Toshchakov S.V."/>
            <person name="Goeva M.A."/>
        </authorList>
    </citation>
    <scope>NUCLEOTIDE SEQUENCE [LARGE SCALE GENOMIC DNA]</scope>
    <source>
        <strain evidence="6">JR1/69-1-13</strain>
    </source>
</reference>
<dbReference type="EMBL" id="PDOA01000047">
    <property type="protein sequence ID" value="PWC26366.1"/>
    <property type="molecule type" value="Genomic_DNA"/>
</dbReference>
<dbReference type="Gene3D" id="1.10.10.10">
    <property type="entry name" value="Winged helix-like DNA-binding domain superfamily/Winged helix DNA-binding domain"/>
    <property type="match status" value="1"/>
</dbReference>
<dbReference type="Pfam" id="PF07702">
    <property type="entry name" value="UTRA"/>
    <property type="match status" value="1"/>
</dbReference>
<evidence type="ECO:0000313" key="5">
    <source>
        <dbReference type="EMBL" id="PWC26366.1"/>
    </source>
</evidence>
<sequence length="271" mass="28975">MVRTIGTMSAAHSAPAPRYAALAQELAEEIARGVLPPGARLPTEVELSAARGVSRATVRAALLRLEELGLVSRRRRSGTHVTSDAPRRPGSYAQSLTGIDDLLQYAAETERRVLQVSPVIADDLLAARLSVRPGSRWVHVASLRVALDATRLPLCWTDSYADAGAVPRDLGQRLQDGSFRGLIATLLAESAGRPIDEVVQEIRAAGVPEGVVAQTLAAEPGGHALEITRRYLDPAGAPLAVTVSLHPAERFSYTTRLRRLPAAEQAASRPR</sequence>
<dbReference type="Proteomes" id="UP000245048">
    <property type="component" value="Unassembled WGS sequence"/>
</dbReference>
<evidence type="ECO:0000313" key="6">
    <source>
        <dbReference type="Proteomes" id="UP000245048"/>
    </source>
</evidence>